<protein>
    <recommendedName>
        <fullName evidence="2">Peptidase C14 caspase domain-containing protein</fullName>
    </recommendedName>
</protein>
<dbReference type="AlphaFoldDB" id="A0AAD1YTY0"/>
<dbReference type="InterPro" id="IPR011600">
    <property type="entry name" value="Pept_C14_caspase"/>
</dbReference>
<dbReference type="PANTHER" id="PTHR48104">
    <property type="entry name" value="METACASPASE-4"/>
    <property type="match status" value="1"/>
</dbReference>
<dbReference type="Pfam" id="PF00656">
    <property type="entry name" value="Peptidase_C14"/>
    <property type="match status" value="1"/>
</dbReference>
<dbReference type="Gene3D" id="2.60.120.10">
    <property type="entry name" value="Jelly Rolls"/>
    <property type="match status" value="1"/>
</dbReference>
<dbReference type="EMBL" id="OU503036">
    <property type="protein sequence ID" value="CAI9754777.1"/>
    <property type="molecule type" value="Genomic_DNA"/>
</dbReference>
<dbReference type="InterPro" id="IPR050452">
    <property type="entry name" value="Metacaspase"/>
</dbReference>
<dbReference type="SUPFAM" id="SSF52129">
    <property type="entry name" value="Caspase-like"/>
    <property type="match status" value="1"/>
</dbReference>
<evidence type="ECO:0000256" key="1">
    <source>
        <dbReference type="ARBA" id="ARBA00009005"/>
    </source>
</evidence>
<dbReference type="GO" id="GO:0005737">
    <property type="term" value="C:cytoplasm"/>
    <property type="evidence" value="ECO:0007669"/>
    <property type="project" value="TreeGrafter"/>
</dbReference>
<dbReference type="InterPro" id="IPR029030">
    <property type="entry name" value="Caspase-like_dom_sf"/>
</dbReference>
<name>A0AAD1YTY0_9LAMI</name>
<reference evidence="3" key="1">
    <citation type="submission" date="2023-05" db="EMBL/GenBank/DDBJ databases">
        <authorList>
            <person name="Huff M."/>
        </authorList>
    </citation>
    <scope>NUCLEOTIDE SEQUENCE</scope>
</reference>
<accession>A0AAD1YTY0</accession>
<comment type="similarity">
    <text evidence="1">Belongs to the peptidase C14B family.</text>
</comment>
<keyword evidence="4" id="KW-1185">Reference proteome</keyword>
<organism evidence="3 4">
    <name type="scientific">Fraxinus pennsylvanica</name>
    <dbReference type="NCBI Taxonomy" id="56036"/>
    <lineage>
        <taxon>Eukaryota</taxon>
        <taxon>Viridiplantae</taxon>
        <taxon>Streptophyta</taxon>
        <taxon>Embryophyta</taxon>
        <taxon>Tracheophyta</taxon>
        <taxon>Spermatophyta</taxon>
        <taxon>Magnoliopsida</taxon>
        <taxon>eudicotyledons</taxon>
        <taxon>Gunneridae</taxon>
        <taxon>Pentapetalae</taxon>
        <taxon>asterids</taxon>
        <taxon>lamiids</taxon>
        <taxon>Lamiales</taxon>
        <taxon>Oleaceae</taxon>
        <taxon>Oleeae</taxon>
        <taxon>Fraxinus</taxon>
    </lineage>
</organism>
<dbReference type="GO" id="GO:0004197">
    <property type="term" value="F:cysteine-type endopeptidase activity"/>
    <property type="evidence" value="ECO:0007669"/>
    <property type="project" value="InterPro"/>
</dbReference>
<evidence type="ECO:0000313" key="4">
    <source>
        <dbReference type="Proteomes" id="UP000834106"/>
    </source>
</evidence>
<proteinExistence type="inferred from homology"/>
<dbReference type="PANTHER" id="PTHR48104:SF7">
    <property type="entry name" value="METACASPASE-9"/>
    <property type="match status" value="1"/>
</dbReference>
<feature type="domain" description="Peptidase C14 caspase" evidence="2">
    <location>
        <begin position="134"/>
        <end position="432"/>
    </location>
</feature>
<evidence type="ECO:0000259" key="2">
    <source>
        <dbReference type="Pfam" id="PF00656"/>
    </source>
</evidence>
<dbReference type="GO" id="GO:0006508">
    <property type="term" value="P:proteolysis"/>
    <property type="evidence" value="ECO:0007669"/>
    <property type="project" value="InterPro"/>
</dbReference>
<evidence type="ECO:0000313" key="3">
    <source>
        <dbReference type="EMBL" id="CAI9754777.1"/>
    </source>
</evidence>
<gene>
    <name evidence="3" type="ORF">FPE_LOCUS2208</name>
</gene>
<sequence length="444" mass="48356">MIFTKVNCHITGGASFCASVHLGEILPGGVRGNHRHHTCNETFVIWGAKTVFRLENKAVAKGYAEVTIGADEVAVAASSSGTAHALVNADALCYGYEAIVMVLGSNLLDEMFQYESLVHQEGKTNPYCLMEKGKKLAVLVGCNYPHTPNELHGCHNDVRASREVLVTQFGFDPIHVQLLTDEDGSSVMPTGANIMKALDQMVDQAEPGDILFFHYSGHGTLINSRNSLKREEAIVPCDFNLITSVDFRHLVNRLPKGTSFTILSDSCHSGGLIDKEKEQIGPSRSSNTEANGPLVHKPKFIPFQSIIQHLSSLTNINTPDIGTHLLEIFGPVASLMFQLPRPNPDLEPDFSTKPVKPDEGILLSGCQTDETSADVQIMENGGKACGAFSNAVQMVLKENSEALSNKQLVSMARKILKIQGFKQHPCLYCSDYNADAIFLCQAEN</sequence>
<dbReference type="Proteomes" id="UP000834106">
    <property type="component" value="Chromosome 1"/>
</dbReference>
<dbReference type="Gene3D" id="3.40.50.1460">
    <property type="match status" value="1"/>
</dbReference>
<dbReference type="InterPro" id="IPR014710">
    <property type="entry name" value="RmlC-like_jellyroll"/>
</dbReference>